<feature type="domain" description="Sulfatase N-terminal" evidence="2">
    <location>
        <begin position="27"/>
        <end position="307"/>
    </location>
</feature>
<dbReference type="AlphaFoldDB" id="A0A2P6C9Z1"/>
<evidence type="ECO:0000313" key="4">
    <source>
        <dbReference type="Proteomes" id="UP000247345"/>
    </source>
</evidence>
<dbReference type="InterPro" id="IPR000917">
    <property type="entry name" value="Sulfatase_N"/>
</dbReference>
<accession>A0A2P6C9Z1</accession>
<proteinExistence type="predicted"/>
<dbReference type="PANTHER" id="PTHR43751:SF1">
    <property type="entry name" value="SULFATASE ATSG-RELATED"/>
    <property type="match status" value="1"/>
</dbReference>
<dbReference type="EMBL" id="MSCK01000001">
    <property type="protein sequence ID" value="PQJ71732.1"/>
    <property type="molecule type" value="Genomic_DNA"/>
</dbReference>
<evidence type="ECO:0000256" key="1">
    <source>
        <dbReference type="SAM" id="SignalP"/>
    </source>
</evidence>
<name>A0A2P6C9Z1_9FLAO</name>
<organism evidence="3 4">
    <name type="scientific">Polaribacter butkevichii</name>
    <dbReference type="NCBI Taxonomy" id="218490"/>
    <lineage>
        <taxon>Bacteria</taxon>
        <taxon>Pseudomonadati</taxon>
        <taxon>Bacteroidota</taxon>
        <taxon>Flavobacteriia</taxon>
        <taxon>Flavobacteriales</taxon>
        <taxon>Flavobacteriaceae</taxon>
    </lineage>
</organism>
<dbReference type="InterPro" id="IPR017850">
    <property type="entry name" value="Alkaline_phosphatase_core_sf"/>
</dbReference>
<dbReference type="Proteomes" id="UP000247345">
    <property type="component" value="Unassembled WGS sequence"/>
</dbReference>
<keyword evidence="4" id="KW-1185">Reference proteome</keyword>
<feature type="chain" id="PRO_5015119511" description="Sulfatase N-terminal domain-containing protein" evidence="1">
    <location>
        <begin position="24"/>
        <end position="640"/>
    </location>
</feature>
<dbReference type="SUPFAM" id="SSF53649">
    <property type="entry name" value="Alkaline phosphatase-like"/>
    <property type="match status" value="1"/>
</dbReference>
<gene>
    <name evidence="3" type="ORF">BTO14_00030</name>
</gene>
<keyword evidence="1" id="KW-0732">Signal</keyword>
<reference evidence="3 4" key="1">
    <citation type="submission" date="2016-12" db="EMBL/GenBank/DDBJ databases">
        <title>Trade-off between light-utilization and light-protection in marine flavobacteria.</title>
        <authorList>
            <person name="Kumagai Y."/>
            <person name="Yoshizawa S."/>
            <person name="Kogure K."/>
            <person name="Iwasaki W."/>
        </authorList>
    </citation>
    <scope>NUCLEOTIDE SEQUENCE [LARGE SCALE GENOMIC DNA]</scope>
    <source>
        <strain evidence="3 4">KCTC 12100</strain>
    </source>
</reference>
<evidence type="ECO:0000259" key="2">
    <source>
        <dbReference type="Pfam" id="PF00884"/>
    </source>
</evidence>
<protein>
    <recommendedName>
        <fullName evidence="2">Sulfatase N-terminal domain-containing protein</fullName>
    </recommendedName>
</protein>
<dbReference type="PANTHER" id="PTHR43751">
    <property type="entry name" value="SULFATASE"/>
    <property type="match status" value="1"/>
</dbReference>
<dbReference type="PROSITE" id="PS51257">
    <property type="entry name" value="PROKAR_LIPOPROTEIN"/>
    <property type="match status" value="1"/>
</dbReference>
<comment type="caution">
    <text evidence="3">The sequence shown here is derived from an EMBL/GenBank/DDBJ whole genome shotgun (WGS) entry which is preliminary data.</text>
</comment>
<evidence type="ECO:0000313" key="3">
    <source>
        <dbReference type="EMBL" id="PQJ71732.1"/>
    </source>
</evidence>
<sequence length="640" mass="74371">MKIKFLIIVLLVSFSLTSCKPKAQERPNVLWITCEDISPYIGSYGFEQALTPNLDKLAEKGIRFTNAYSNAPVCGVARTTLLTGMYAPTTGTHNFRTNTQLPIDIPAYPKILREAGYYCTNNYKKDYNSSYETDRSLWDVSSKKAHYKTRKEGQPFFAVFNLIETHESQLATEKIKKYVADGDIPKKPRINPADIELPPYHPDVPEIREDWARLHDLITLMDKKVGNLLKELKDNNLEDNTIVFFCSDHGGMLSRSKRFLYNVGTQVPVIAYFPEKWKHLASYKPGSVEDGLVSFVDFPKTFLSILDCPVPQKMQGKIFLGKHKEEKPNYVHFYRDRMSERYDFNRAVTDGRYYLIQNFVPHRPRGRSTRYGYTVQQNWRANEESYQNGTSNAIQSQFYQPKKIVELFDTKTDPWHVNSIADKEKNATKLNELSKELDRWMLEVKDIGLIPEPMFYDLVGDGKKYATIYEYAQSTDYKIERILPIAKLAAKGKIENKTDYLSFINDQNPIIRYWGFYGIFRIAQNDKELQKILIKSIKQEEIPVNRLIAAQALALSGDDKLAFEYLDNETKNARDGYVFLFGLNALQYSHTDKYLTKKDWLAFKKQQFNTDDKIDRFGKEYSKRIINDALNLWPERRIVD</sequence>
<dbReference type="InterPro" id="IPR052701">
    <property type="entry name" value="GAG_Ulvan_Degrading_Sulfatases"/>
</dbReference>
<dbReference type="Gene3D" id="3.40.720.10">
    <property type="entry name" value="Alkaline Phosphatase, subunit A"/>
    <property type="match status" value="1"/>
</dbReference>
<dbReference type="CDD" id="cd16027">
    <property type="entry name" value="SGSH"/>
    <property type="match status" value="1"/>
</dbReference>
<dbReference type="Pfam" id="PF00884">
    <property type="entry name" value="Sulfatase"/>
    <property type="match status" value="1"/>
</dbReference>
<feature type="signal peptide" evidence="1">
    <location>
        <begin position="1"/>
        <end position="23"/>
    </location>
</feature>